<dbReference type="PROSITE" id="PS50005">
    <property type="entry name" value="TPR"/>
    <property type="match status" value="1"/>
</dbReference>
<dbReference type="Gene3D" id="1.25.40.1040">
    <property type="match status" value="1"/>
</dbReference>
<protein>
    <submittedName>
        <fullName evidence="6">N-alpha-acetyltransferase 15, NatA auxiliary subunit-like</fullName>
    </submittedName>
</protein>
<keyword evidence="5" id="KW-1185">Reference proteome</keyword>
<keyword evidence="2 3" id="KW-0802">TPR repeat</keyword>
<feature type="compositionally biased region" description="Basic and acidic residues" evidence="4">
    <location>
        <begin position="606"/>
        <end position="645"/>
    </location>
</feature>
<dbReference type="InterPro" id="IPR011990">
    <property type="entry name" value="TPR-like_helical_dom_sf"/>
</dbReference>
<dbReference type="PANTHER" id="PTHR22767">
    <property type="entry name" value="N-TERMINAL ACETYLTRANSFERASE-RELATED"/>
    <property type="match status" value="1"/>
</dbReference>
<dbReference type="Pfam" id="PF13414">
    <property type="entry name" value="TPR_11"/>
    <property type="match status" value="1"/>
</dbReference>
<accession>A0ABM1FBY4</accession>
<dbReference type="Pfam" id="PF12569">
    <property type="entry name" value="NatA_aux_su"/>
    <property type="match status" value="1"/>
</dbReference>
<name>A0ABM1FBY4_PRICU</name>
<organism evidence="5 6">
    <name type="scientific">Priapulus caudatus</name>
    <name type="common">Priapulid worm</name>
    <dbReference type="NCBI Taxonomy" id="37621"/>
    <lineage>
        <taxon>Eukaryota</taxon>
        <taxon>Metazoa</taxon>
        <taxon>Ecdysozoa</taxon>
        <taxon>Scalidophora</taxon>
        <taxon>Priapulida</taxon>
        <taxon>Priapulimorpha</taxon>
        <taxon>Priapulimorphida</taxon>
        <taxon>Priapulidae</taxon>
        <taxon>Priapulus</taxon>
    </lineage>
</organism>
<gene>
    <name evidence="6" type="primary">LOC106821588</name>
</gene>
<dbReference type="RefSeq" id="XP_014681955.1">
    <property type="nucleotide sequence ID" value="XM_014826469.1"/>
</dbReference>
<evidence type="ECO:0000256" key="4">
    <source>
        <dbReference type="SAM" id="MobiDB-lite"/>
    </source>
</evidence>
<dbReference type="GeneID" id="106821588"/>
<feature type="repeat" description="TPR" evidence="3">
    <location>
        <begin position="81"/>
        <end position="114"/>
    </location>
</feature>
<dbReference type="SUPFAM" id="SSF48452">
    <property type="entry name" value="TPR-like"/>
    <property type="match status" value="2"/>
</dbReference>
<dbReference type="PIRSF" id="PIRSF000422">
    <property type="entry name" value="N-terminal-AcTrfase-A_aux_su"/>
    <property type="match status" value="1"/>
</dbReference>
<dbReference type="Gene3D" id="1.25.40.1010">
    <property type="match status" value="1"/>
</dbReference>
<dbReference type="SMART" id="SM00028">
    <property type="entry name" value="TPR"/>
    <property type="match status" value="4"/>
</dbReference>
<reference evidence="6" key="1">
    <citation type="submission" date="2025-08" db="UniProtKB">
        <authorList>
            <consortium name="RefSeq"/>
        </authorList>
    </citation>
    <scope>IDENTIFICATION</scope>
</reference>
<feature type="region of interest" description="Disordered" evidence="4">
    <location>
        <begin position="576"/>
        <end position="645"/>
    </location>
</feature>
<evidence type="ECO:0000313" key="5">
    <source>
        <dbReference type="Proteomes" id="UP000695022"/>
    </source>
</evidence>
<proteinExistence type="predicted"/>
<evidence type="ECO:0000313" key="6">
    <source>
        <dbReference type="RefSeq" id="XP_014681955.1"/>
    </source>
</evidence>
<evidence type="ECO:0000256" key="1">
    <source>
        <dbReference type="ARBA" id="ARBA00022737"/>
    </source>
</evidence>
<dbReference type="InterPro" id="IPR021183">
    <property type="entry name" value="NatA_aux_su"/>
</dbReference>
<evidence type="ECO:0000256" key="3">
    <source>
        <dbReference type="PROSITE-ProRule" id="PRU00339"/>
    </source>
</evidence>
<dbReference type="PANTHER" id="PTHR22767:SF2">
    <property type="entry name" value="N(ALPHA)-ACETYLTRANSFERASE 15_16, ISOFORM A"/>
    <property type="match status" value="1"/>
</dbReference>
<sequence>MSPSQPLPPRENTLFKRILKCYEQKQYKNGLKFAKQILCNPKYAEHGETLAMKGLTLNCLGRKDEAFDHVRRGLRNDLKSYVCWHVFGLLQRSEKKYEEAIKCYRNALKLDKDNIQILRDLSLLQIQMRDLDGYKETRYQLLVLRPTQRASWIGYAMAFHLLKDFDMALKILEEFRKTQVTVKPFDYEHSELLLYTAFVLREAEMYTELLRHLDTYEHQIVDKLFIAETRAEVNLFMCDYAATEKYYLDLLNRNPENWAYYKGLEKARRASTEEERLAIYEEQAEKFPKAHAPKRLPLNFLTGDTFRQLVDTVLRESLHKGIPPLFVTLRALYEDQWKVEVIENLVVGYVDSLQSCEKFSPQDADDTKEPPSVLLWAYGFLAQHHDFLGNTTKGLDCINTALEHTPTLIELYVIKAKIFKHAGNISEAVKCLDEAQALDTADRYINSKCAKYMLRANMTKEAEEMCAKFTREGVSAVDNLNEMQCMWFETECARAYHRSGKWGEAIKKCHEIDRHFTEIIEDQFDFHTYCMRKMTLRTYVGLLRLEDVLRQHPFYFRAAKCAIEVYLRLYDKPLADSEEDQHDSSENLNPSEIKKMRNKMRKEKKKLQQEKERQRAQQERKEQHNKARQQNDEVEGPKEEELLPDKLARPSDPLSEAIRFLKPLQMLCPNSIETHILAFEIFYRKDKLLLMLQSIKRARGIDPNHPQLHLCLIKFLRKMQEQKGALPETVSAALETATNGMFSADSLTSLNDAYLQRNGTSLPHAFAAARVMSLLDPKSREGALSLLVNFNGTLEGKDSHVCADIVEAMKSNEFGVCQEKVTEFQAKCHKLFPNAIAFGSPPANCSSNHFNSSTVINDQQPDYES</sequence>
<dbReference type="InterPro" id="IPR019734">
    <property type="entry name" value="TPR_rpt"/>
</dbReference>
<dbReference type="Proteomes" id="UP000695022">
    <property type="component" value="Unplaced"/>
</dbReference>
<evidence type="ECO:0000256" key="2">
    <source>
        <dbReference type="ARBA" id="ARBA00022803"/>
    </source>
</evidence>
<feature type="compositionally biased region" description="Basic residues" evidence="4">
    <location>
        <begin position="596"/>
        <end position="605"/>
    </location>
</feature>
<keyword evidence="1" id="KW-0677">Repeat</keyword>